<dbReference type="WBParaSite" id="OFLC_0000468301-mRNA-1">
    <property type="protein sequence ID" value="OFLC_0000468301-mRNA-1"/>
    <property type="gene ID" value="OFLC_0000468301"/>
</dbReference>
<evidence type="ECO:0000313" key="4">
    <source>
        <dbReference type="WBParaSite" id="OFLC_0000468301-mRNA-1"/>
    </source>
</evidence>
<accession>A0A183HB22</accession>
<feature type="transmembrane region" description="Helical" evidence="1">
    <location>
        <begin position="104"/>
        <end position="132"/>
    </location>
</feature>
<feature type="transmembrane region" description="Helical" evidence="1">
    <location>
        <begin position="72"/>
        <end position="92"/>
    </location>
</feature>
<reference evidence="2 3" key="2">
    <citation type="submission" date="2018-11" db="EMBL/GenBank/DDBJ databases">
        <authorList>
            <consortium name="Pathogen Informatics"/>
        </authorList>
    </citation>
    <scope>NUCLEOTIDE SEQUENCE [LARGE SCALE GENOMIC DNA]</scope>
</reference>
<keyword evidence="1" id="KW-0812">Transmembrane</keyword>
<evidence type="ECO:0000313" key="3">
    <source>
        <dbReference type="Proteomes" id="UP000267606"/>
    </source>
</evidence>
<keyword evidence="1" id="KW-1133">Transmembrane helix</keyword>
<keyword evidence="3" id="KW-1185">Reference proteome</keyword>
<name>A0A183HB22_9BILA</name>
<proteinExistence type="predicted"/>
<dbReference type="EMBL" id="UZAJ01003679">
    <property type="protein sequence ID" value="VDO40718.1"/>
    <property type="molecule type" value="Genomic_DNA"/>
</dbReference>
<reference evidence="4" key="1">
    <citation type="submission" date="2016-06" db="UniProtKB">
        <authorList>
            <consortium name="WormBaseParasite"/>
        </authorList>
    </citation>
    <scope>IDENTIFICATION</scope>
</reference>
<protein>
    <submittedName>
        <fullName evidence="4">7TM_GPCR_Srx domain-containing protein</fullName>
    </submittedName>
</protein>
<dbReference type="Proteomes" id="UP000267606">
    <property type="component" value="Unassembled WGS sequence"/>
</dbReference>
<dbReference type="AlphaFoldDB" id="A0A183HB22"/>
<dbReference type="STRING" id="387005.A0A183HB22"/>
<organism evidence="4">
    <name type="scientific">Onchocerca flexuosa</name>
    <dbReference type="NCBI Taxonomy" id="387005"/>
    <lineage>
        <taxon>Eukaryota</taxon>
        <taxon>Metazoa</taxon>
        <taxon>Ecdysozoa</taxon>
        <taxon>Nematoda</taxon>
        <taxon>Chromadorea</taxon>
        <taxon>Rhabditida</taxon>
        <taxon>Spirurina</taxon>
        <taxon>Spiruromorpha</taxon>
        <taxon>Filarioidea</taxon>
        <taxon>Onchocercidae</taxon>
        <taxon>Onchocerca</taxon>
    </lineage>
</organism>
<sequence>MTIIALETSMSRQFKQNADGKFMVFANLNQSYFELQEIIIQKQKLDKIQLLSLDYFKSLMAIIESSLNENMLALLCIVVISVLGFVSNGLSLHITITNSNFHNAYGILCTAVLLCNIQTISIIMIWGAVVLLT</sequence>
<keyword evidence="1" id="KW-0472">Membrane</keyword>
<evidence type="ECO:0000256" key="1">
    <source>
        <dbReference type="SAM" id="Phobius"/>
    </source>
</evidence>
<evidence type="ECO:0000313" key="2">
    <source>
        <dbReference type="EMBL" id="VDO40718.1"/>
    </source>
</evidence>
<gene>
    <name evidence="2" type="ORF">OFLC_LOCUS4684</name>
</gene>